<feature type="region of interest" description="Disordered" evidence="2">
    <location>
        <begin position="1"/>
        <end position="37"/>
    </location>
</feature>
<sequence length="403" mass="45650">MVESPNAASSPSSPDSRNAVSSPSSLESRNAVSFSPSLESWKVVSSSPFLVSGKAVSPSSFLERRKAVSSSSPQELDPLLKDLNEKKLTFRKNVVSLAAELNSVRSRLASQEESYISEAQSRQVAEARAGNLEEEIGALQKCLSTRNCQLQESFLASEQYLKELDDLRSKLFATHATAEASAASAQSAQSQCSSLLKELDEKNNCIKENKIRVNTLEEHMDELQRNLQEREISQRELKEHVLKMEKEIHCAVVKAGDIRDCELKRILDEVSLRNYEKINKLLVAKDDEISRLRNEIRFLSSHCKHKTEELESQLEKHRRADQELKKKVLKLEFCLQESRSQMRKLQRMGEKRDLVLKELREQIALKQQIGAEISNEKCNFWESSGFKLIASMSMLALVAVARR</sequence>
<feature type="compositionally biased region" description="Polar residues" evidence="2">
    <location>
        <begin position="26"/>
        <end position="37"/>
    </location>
</feature>
<name>A0AAP0FTQ3_9ASPA</name>
<comment type="caution">
    <text evidence="3">The sequence shown here is derived from an EMBL/GenBank/DDBJ whole genome shotgun (WGS) entry which is preliminary data.</text>
</comment>
<organism evidence="3 4">
    <name type="scientific">Platanthera zijinensis</name>
    <dbReference type="NCBI Taxonomy" id="2320716"/>
    <lineage>
        <taxon>Eukaryota</taxon>
        <taxon>Viridiplantae</taxon>
        <taxon>Streptophyta</taxon>
        <taxon>Embryophyta</taxon>
        <taxon>Tracheophyta</taxon>
        <taxon>Spermatophyta</taxon>
        <taxon>Magnoliopsida</taxon>
        <taxon>Liliopsida</taxon>
        <taxon>Asparagales</taxon>
        <taxon>Orchidaceae</taxon>
        <taxon>Orchidoideae</taxon>
        <taxon>Orchideae</taxon>
        <taxon>Orchidinae</taxon>
        <taxon>Platanthera</taxon>
    </lineage>
</organism>
<evidence type="ECO:0000313" key="3">
    <source>
        <dbReference type="EMBL" id="KAK8914328.1"/>
    </source>
</evidence>
<reference evidence="3 4" key="1">
    <citation type="journal article" date="2022" name="Nat. Plants">
        <title>Genomes of leafy and leafless Platanthera orchids illuminate the evolution of mycoheterotrophy.</title>
        <authorList>
            <person name="Li M.H."/>
            <person name="Liu K.W."/>
            <person name="Li Z."/>
            <person name="Lu H.C."/>
            <person name="Ye Q.L."/>
            <person name="Zhang D."/>
            <person name="Wang J.Y."/>
            <person name="Li Y.F."/>
            <person name="Zhong Z.M."/>
            <person name="Liu X."/>
            <person name="Yu X."/>
            <person name="Liu D.K."/>
            <person name="Tu X.D."/>
            <person name="Liu B."/>
            <person name="Hao Y."/>
            <person name="Liao X.Y."/>
            <person name="Jiang Y.T."/>
            <person name="Sun W.H."/>
            <person name="Chen J."/>
            <person name="Chen Y.Q."/>
            <person name="Ai Y."/>
            <person name="Zhai J.W."/>
            <person name="Wu S.S."/>
            <person name="Zhou Z."/>
            <person name="Hsiao Y.Y."/>
            <person name="Wu W.L."/>
            <person name="Chen Y.Y."/>
            <person name="Lin Y.F."/>
            <person name="Hsu J.L."/>
            <person name="Li C.Y."/>
            <person name="Wang Z.W."/>
            <person name="Zhao X."/>
            <person name="Zhong W.Y."/>
            <person name="Ma X.K."/>
            <person name="Ma L."/>
            <person name="Huang J."/>
            <person name="Chen G.Z."/>
            <person name="Huang M.Z."/>
            <person name="Huang L."/>
            <person name="Peng D.H."/>
            <person name="Luo Y.B."/>
            <person name="Zou S.Q."/>
            <person name="Chen S.P."/>
            <person name="Lan S."/>
            <person name="Tsai W.C."/>
            <person name="Van de Peer Y."/>
            <person name="Liu Z.J."/>
        </authorList>
    </citation>
    <scope>NUCLEOTIDE SEQUENCE [LARGE SCALE GENOMIC DNA]</scope>
    <source>
        <strain evidence="3">Lor287</strain>
    </source>
</reference>
<dbReference type="EMBL" id="JBBWWQ010000021">
    <property type="protein sequence ID" value="KAK8914328.1"/>
    <property type="molecule type" value="Genomic_DNA"/>
</dbReference>
<evidence type="ECO:0000313" key="4">
    <source>
        <dbReference type="Proteomes" id="UP001418222"/>
    </source>
</evidence>
<protein>
    <submittedName>
        <fullName evidence="3">Uncharacterized protein</fullName>
    </submittedName>
</protein>
<dbReference type="PANTHER" id="PTHR48145">
    <property type="entry name" value="NUCLEAR ENVELOPE-ASSOCIATED PROTEIN 1"/>
    <property type="match status" value="1"/>
</dbReference>
<proteinExistence type="predicted"/>
<evidence type="ECO:0000256" key="2">
    <source>
        <dbReference type="SAM" id="MobiDB-lite"/>
    </source>
</evidence>
<keyword evidence="4" id="KW-1185">Reference proteome</keyword>
<feature type="coiled-coil region" evidence="1">
    <location>
        <begin position="275"/>
        <end position="327"/>
    </location>
</feature>
<dbReference type="Proteomes" id="UP001418222">
    <property type="component" value="Unassembled WGS sequence"/>
</dbReference>
<keyword evidence="1" id="KW-0175">Coiled coil</keyword>
<feature type="compositionally biased region" description="Low complexity" evidence="2">
    <location>
        <begin position="1"/>
        <end position="25"/>
    </location>
</feature>
<dbReference type="AlphaFoldDB" id="A0AAP0FTQ3"/>
<dbReference type="PANTHER" id="PTHR48145:SF5">
    <property type="entry name" value="NUCLEAR ENVELOPE-ASSOCIATED PROTEIN 2"/>
    <property type="match status" value="1"/>
</dbReference>
<evidence type="ECO:0000256" key="1">
    <source>
        <dbReference type="SAM" id="Coils"/>
    </source>
</evidence>
<feature type="coiled-coil region" evidence="1">
    <location>
        <begin position="206"/>
        <end position="240"/>
    </location>
</feature>
<accession>A0AAP0FTQ3</accession>
<dbReference type="InterPro" id="IPR049932">
    <property type="entry name" value="NEAP1-4"/>
</dbReference>
<gene>
    <name evidence="3" type="ORF">KSP39_PZI023879</name>
</gene>